<protein>
    <submittedName>
        <fullName evidence="1">Protease synthase and sporulation protein PAI 2</fullName>
    </submittedName>
</protein>
<dbReference type="Pfam" id="PF04299">
    <property type="entry name" value="FMN_bind_2"/>
    <property type="match status" value="1"/>
</dbReference>
<organism evidence="1 2">
    <name type="scientific">Jannaschia donghaensis</name>
    <dbReference type="NCBI Taxonomy" id="420998"/>
    <lineage>
        <taxon>Bacteria</taxon>
        <taxon>Pseudomonadati</taxon>
        <taxon>Pseudomonadota</taxon>
        <taxon>Alphaproteobacteria</taxon>
        <taxon>Rhodobacterales</taxon>
        <taxon>Roseobacteraceae</taxon>
        <taxon>Jannaschia</taxon>
    </lineage>
</organism>
<keyword evidence="1" id="KW-0378">Hydrolase</keyword>
<dbReference type="GO" id="GO:0006508">
    <property type="term" value="P:proteolysis"/>
    <property type="evidence" value="ECO:0007669"/>
    <property type="project" value="UniProtKB-KW"/>
</dbReference>
<dbReference type="PIRSF" id="PIRSF010372">
    <property type="entry name" value="PaiB"/>
    <property type="match status" value="1"/>
</dbReference>
<keyword evidence="1" id="KW-0645">Protease</keyword>
<dbReference type="STRING" id="420998.JDO7802_01277"/>
<dbReference type="InterPro" id="IPR007396">
    <property type="entry name" value="TR_PAI2-type"/>
</dbReference>
<proteinExistence type="predicted"/>
<dbReference type="InterPro" id="IPR012349">
    <property type="entry name" value="Split_barrel_FMN-bd"/>
</dbReference>
<accession>A0A0M6YH71</accession>
<dbReference type="SUPFAM" id="SSF50475">
    <property type="entry name" value="FMN-binding split barrel"/>
    <property type="match status" value="1"/>
</dbReference>
<dbReference type="PANTHER" id="PTHR35802">
    <property type="entry name" value="PROTEASE SYNTHASE AND SPORULATION PROTEIN PAI 2"/>
    <property type="match status" value="1"/>
</dbReference>
<name>A0A0M6YH71_9RHOB</name>
<evidence type="ECO:0000313" key="1">
    <source>
        <dbReference type="EMBL" id="CTQ49264.1"/>
    </source>
</evidence>
<dbReference type="RefSeq" id="WP_055083729.1">
    <property type="nucleotide sequence ID" value="NZ_CXSU01000011.1"/>
</dbReference>
<sequence>MHPNPTFRTTSHDRNLAFVRARAFGTLAVNAPDGPLLSHVPVLLSDDAATVDLHLVRSNPILRAAPCDAVISVMGPDGYVSPDWYGVDDQVPTWNYVAVHLRGSLRMLDPEEMRDMLDRQSADAEAHLAPKPPWQVAKMTPDVRDRMMRQILPCRMAVTSVVATWKVSQNKPDAVRQRAADGLERAALQPDASDLAALMRDPPA</sequence>
<evidence type="ECO:0000313" key="2">
    <source>
        <dbReference type="Proteomes" id="UP000049222"/>
    </source>
</evidence>
<gene>
    <name evidence="1" type="primary">paiB</name>
    <name evidence="1" type="ORF">JDO7802_01277</name>
</gene>
<dbReference type="Proteomes" id="UP000049222">
    <property type="component" value="Unassembled WGS sequence"/>
</dbReference>
<dbReference type="PANTHER" id="PTHR35802:SF1">
    <property type="entry name" value="PROTEASE SYNTHASE AND SPORULATION PROTEIN PAI 2"/>
    <property type="match status" value="1"/>
</dbReference>
<dbReference type="GO" id="GO:0008233">
    <property type="term" value="F:peptidase activity"/>
    <property type="evidence" value="ECO:0007669"/>
    <property type="project" value="UniProtKB-KW"/>
</dbReference>
<dbReference type="Gene3D" id="2.30.110.10">
    <property type="entry name" value="Electron Transport, Fmn-binding Protein, Chain A"/>
    <property type="match status" value="1"/>
</dbReference>
<dbReference type="EMBL" id="CXSU01000011">
    <property type="protein sequence ID" value="CTQ49264.1"/>
    <property type="molecule type" value="Genomic_DNA"/>
</dbReference>
<reference evidence="1 2" key="1">
    <citation type="submission" date="2015-07" db="EMBL/GenBank/DDBJ databases">
        <authorList>
            <person name="Noorani M."/>
        </authorList>
    </citation>
    <scope>NUCLEOTIDE SEQUENCE [LARGE SCALE GENOMIC DNA]</scope>
    <source>
        <strain evidence="1 2">CECT 7802</strain>
    </source>
</reference>
<keyword evidence="2" id="KW-1185">Reference proteome</keyword>
<dbReference type="OrthoDB" id="9794948at2"/>
<dbReference type="AlphaFoldDB" id="A0A0M6YH71"/>